<dbReference type="EMBL" id="MNAD01000685">
    <property type="protein sequence ID" value="OJT11136.1"/>
    <property type="molecule type" value="Genomic_DNA"/>
</dbReference>
<keyword evidence="3" id="KW-1185">Reference proteome</keyword>
<evidence type="ECO:0000313" key="3">
    <source>
        <dbReference type="Proteomes" id="UP000184267"/>
    </source>
</evidence>
<protein>
    <recommendedName>
        <fullName evidence="1">F-box domain-containing protein</fullName>
    </recommendedName>
</protein>
<dbReference type="Proteomes" id="UP000184267">
    <property type="component" value="Unassembled WGS sequence"/>
</dbReference>
<dbReference type="OrthoDB" id="2736529at2759"/>
<comment type="caution">
    <text evidence="2">The sequence shown here is derived from an EMBL/GenBank/DDBJ whole genome shotgun (WGS) entry which is preliminary data.</text>
</comment>
<organism evidence="2 3">
    <name type="scientific">Trametes pubescens</name>
    <name type="common">White-rot fungus</name>
    <dbReference type="NCBI Taxonomy" id="154538"/>
    <lineage>
        <taxon>Eukaryota</taxon>
        <taxon>Fungi</taxon>
        <taxon>Dikarya</taxon>
        <taxon>Basidiomycota</taxon>
        <taxon>Agaricomycotina</taxon>
        <taxon>Agaricomycetes</taxon>
        <taxon>Polyporales</taxon>
        <taxon>Polyporaceae</taxon>
        <taxon>Trametes</taxon>
    </lineage>
</organism>
<gene>
    <name evidence="2" type="ORF">TRAPUB_12350</name>
</gene>
<dbReference type="STRING" id="154538.A0A1M2VUB8"/>
<reference evidence="2 3" key="1">
    <citation type="submission" date="2016-10" db="EMBL/GenBank/DDBJ databases">
        <title>Genome sequence of the basidiomycete white-rot fungus Trametes pubescens.</title>
        <authorList>
            <person name="Makela M.R."/>
            <person name="Granchi Z."/>
            <person name="Peng M."/>
            <person name="De Vries R.P."/>
            <person name="Grigoriev I."/>
            <person name="Riley R."/>
            <person name="Hilden K."/>
        </authorList>
    </citation>
    <scope>NUCLEOTIDE SEQUENCE [LARGE SCALE GENOMIC DNA]</scope>
    <source>
        <strain evidence="2 3">FBCC735</strain>
    </source>
</reference>
<dbReference type="OMA" id="NIRWQAS"/>
<evidence type="ECO:0000259" key="1">
    <source>
        <dbReference type="Pfam" id="PF12937"/>
    </source>
</evidence>
<sequence>MAASTSGNNPEGGHAPASAIQVWSGPDLGQLDLLPYQKICDIADQYERPLENAIDGSTIDDIRSTTITRLRGICNVRSPHAIHRLPTELLVKIIIDVSDISDPRSSRSLIALTHVCREWRAVALDVPEPWSSIVITSLSRDGVYSFVDRSRDSLLNIRWQASRSLVDFRLLADFQLRLRSLIVVADNLEVIAQAVKQLSWRTSPRLKTLCLLGPGAGSVWNRTLAFDPLPVAGEDEPQALPSLTPSLRSLCVRPMVFPWTSHLYTNLSVLDIDTTRHSTLTEGRLLSILRRCPKLVELLLRVDGGGLTALNVSPLDGSWDIALPLLSVFSVDGLSPEVAMSVLSQLNLPTFTRYSLSLHSPAHRGSFIAALPHDRSRLPGLAAIKSLKFEVAADGNTHITLYPSGAPPVALTLTDGLHGTMIPCVPSAALDSLEAIIFIGPSSPSSFILDWHSVLCQLPRVRFLRFDGPSIEDVSRAIDALGLPGTGDLPHSLAFPCPALECLQLVSLPLTRELEDRLARASRRRDEWGLPPLGLEVRDVVGSDVEFASRLRELDLHIIDIDPAIFSILGLSHYLASS</sequence>
<dbReference type="InterPro" id="IPR001810">
    <property type="entry name" value="F-box_dom"/>
</dbReference>
<dbReference type="Pfam" id="PF12937">
    <property type="entry name" value="F-box-like"/>
    <property type="match status" value="1"/>
</dbReference>
<name>A0A1M2VUB8_TRAPU</name>
<dbReference type="AlphaFoldDB" id="A0A1M2VUB8"/>
<dbReference type="Gene3D" id="1.20.1280.50">
    <property type="match status" value="1"/>
</dbReference>
<accession>A0A1M2VUB8</accession>
<evidence type="ECO:0000313" key="2">
    <source>
        <dbReference type="EMBL" id="OJT11136.1"/>
    </source>
</evidence>
<feature type="domain" description="F-box" evidence="1">
    <location>
        <begin position="82"/>
        <end position="134"/>
    </location>
</feature>
<proteinExistence type="predicted"/>